<protein>
    <recommendedName>
        <fullName evidence="3">DUF559 domain-containing protein</fullName>
    </recommendedName>
</protein>
<reference evidence="1 2" key="1">
    <citation type="submission" date="2023-03" db="EMBL/GenBank/DDBJ databases">
        <title>YIM 133296 draft genome.</title>
        <authorList>
            <person name="Xiong L."/>
        </authorList>
    </citation>
    <scope>NUCLEOTIDE SEQUENCE [LARGE SCALE GENOMIC DNA]</scope>
    <source>
        <strain evidence="1 2">YIM 133296</strain>
    </source>
</reference>
<dbReference type="SUPFAM" id="SSF52980">
    <property type="entry name" value="Restriction endonuclease-like"/>
    <property type="match status" value="1"/>
</dbReference>
<dbReference type="RefSeq" id="WP_277192850.1">
    <property type="nucleotide sequence ID" value="NZ_JAROAV010000037.1"/>
</dbReference>
<evidence type="ECO:0008006" key="3">
    <source>
        <dbReference type="Google" id="ProtNLM"/>
    </source>
</evidence>
<dbReference type="EMBL" id="JAROAV010000037">
    <property type="protein sequence ID" value="MDF8265527.1"/>
    <property type="molecule type" value="Genomic_DNA"/>
</dbReference>
<name>A0ABT6CB20_9MICO</name>
<evidence type="ECO:0000313" key="1">
    <source>
        <dbReference type="EMBL" id="MDF8265527.1"/>
    </source>
</evidence>
<dbReference type="InterPro" id="IPR011335">
    <property type="entry name" value="Restrct_endonuc-II-like"/>
</dbReference>
<evidence type="ECO:0000313" key="2">
    <source>
        <dbReference type="Proteomes" id="UP001528912"/>
    </source>
</evidence>
<proteinExistence type="predicted"/>
<accession>A0ABT6CB20</accession>
<dbReference type="Gene3D" id="3.40.960.10">
    <property type="entry name" value="VSR Endonuclease"/>
    <property type="match status" value="1"/>
</dbReference>
<organism evidence="1 2">
    <name type="scientific">Luteipulveratus flavus</name>
    <dbReference type="NCBI Taxonomy" id="3031728"/>
    <lineage>
        <taxon>Bacteria</taxon>
        <taxon>Bacillati</taxon>
        <taxon>Actinomycetota</taxon>
        <taxon>Actinomycetes</taxon>
        <taxon>Micrococcales</taxon>
        <taxon>Dermacoccaceae</taxon>
        <taxon>Luteipulveratus</taxon>
    </lineage>
</organism>
<comment type="caution">
    <text evidence="1">The sequence shown here is derived from an EMBL/GenBank/DDBJ whole genome shotgun (WGS) entry which is preliminary data.</text>
</comment>
<gene>
    <name evidence="1" type="ORF">P4R38_14855</name>
</gene>
<sequence>MIDDALLVLAASQGELFGRTDVLAAGIHPTQLRSWVKERRCRPVIRGIYSTRPAPPRDRDERLLEKTHAMLLSNPGVAAAGRSALILHGIDTHGVNYDRAQGVWLNGCATRSTECVIIRRPLVRPEVVQVGRWPSVAPSWAVVDVARDAGVLPGVVSADSALHQDLLTRAALADVIDALPRSHRIGRAARMFALMDGRSESAGESITRLILRRAGFDIEPQFRIEVNGRLIARPDFRVRGTRLLIEFDGMVKYKGENGAKALQEEKIREDMLRRLGWSFVRLIWPDLDHPAMIVSRVRSALSDLAA</sequence>
<keyword evidence="2" id="KW-1185">Reference proteome</keyword>
<dbReference type="Proteomes" id="UP001528912">
    <property type="component" value="Unassembled WGS sequence"/>
</dbReference>